<dbReference type="Pfam" id="PF00373">
    <property type="entry name" value="FERM_M"/>
    <property type="match status" value="1"/>
</dbReference>
<evidence type="ECO:0000259" key="1">
    <source>
        <dbReference type="PROSITE" id="PS50057"/>
    </source>
</evidence>
<organism evidence="2 3">
    <name type="scientific">Elysia chlorotica</name>
    <name type="common">Eastern emerald elysia</name>
    <name type="synonym">Sea slug</name>
    <dbReference type="NCBI Taxonomy" id="188477"/>
    <lineage>
        <taxon>Eukaryota</taxon>
        <taxon>Metazoa</taxon>
        <taxon>Spiralia</taxon>
        <taxon>Lophotrochozoa</taxon>
        <taxon>Mollusca</taxon>
        <taxon>Gastropoda</taxon>
        <taxon>Heterobranchia</taxon>
        <taxon>Euthyneura</taxon>
        <taxon>Panpulmonata</taxon>
        <taxon>Sacoglossa</taxon>
        <taxon>Placobranchoidea</taxon>
        <taxon>Plakobranchidae</taxon>
        <taxon>Elysia</taxon>
    </lineage>
</organism>
<comment type="caution">
    <text evidence="2">The sequence shown here is derived from an EMBL/GenBank/DDBJ whole genome shotgun (WGS) entry which is preliminary data.</text>
</comment>
<evidence type="ECO:0000313" key="3">
    <source>
        <dbReference type="Proteomes" id="UP000271974"/>
    </source>
</evidence>
<dbReference type="OrthoDB" id="6108017at2759"/>
<evidence type="ECO:0000313" key="2">
    <source>
        <dbReference type="EMBL" id="RUS68806.1"/>
    </source>
</evidence>
<dbReference type="InterPro" id="IPR019748">
    <property type="entry name" value="FERM_central"/>
</dbReference>
<dbReference type="InterPro" id="IPR051567">
    <property type="entry name" value="Unconventional_Myosin_ATPase"/>
</dbReference>
<dbReference type="PANTHER" id="PTHR22692:SF33">
    <property type="entry name" value="MYOSIN"/>
    <property type="match status" value="1"/>
</dbReference>
<dbReference type="Gene3D" id="2.30.29.30">
    <property type="entry name" value="Pleckstrin-homology domain (PH domain)/Phosphotyrosine-binding domain (PTB)"/>
    <property type="match status" value="1"/>
</dbReference>
<dbReference type="GO" id="GO:0005737">
    <property type="term" value="C:cytoplasm"/>
    <property type="evidence" value="ECO:0007669"/>
    <property type="project" value="UniProtKB-SubCell"/>
</dbReference>
<dbReference type="Gene3D" id="3.10.20.90">
    <property type="entry name" value="Phosphatidylinositol 3-kinase Catalytic Subunit, Chain A, domain 1"/>
    <property type="match status" value="1"/>
</dbReference>
<dbReference type="Pfam" id="PF21989">
    <property type="entry name" value="RA_2"/>
    <property type="match status" value="1"/>
</dbReference>
<dbReference type="STRING" id="188477.A0A3S1AW09"/>
<accession>A0A3S1AW09</accession>
<dbReference type="SMART" id="SM00295">
    <property type="entry name" value="B41"/>
    <property type="match status" value="1"/>
</dbReference>
<dbReference type="InterPro" id="IPR029071">
    <property type="entry name" value="Ubiquitin-like_domsf"/>
</dbReference>
<keyword evidence="3" id="KW-1185">Reference proteome</keyword>
<name>A0A3S1AW09_ELYCH</name>
<dbReference type="Proteomes" id="UP000271974">
    <property type="component" value="Unassembled WGS sequence"/>
</dbReference>
<dbReference type="PANTHER" id="PTHR22692">
    <property type="entry name" value="MYOSIN VII, XV"/>
    <property type="match status" value="1"/>
</dbReference>
<dbReference type="InterPro" id="IPR011993">
    <property type="entry name" value="PH-like_dom_sf"/>
</dbReference>
<dbReference type="EMBL" id="RQTK01002002">
    <property type="protein sequence ID" value="RUS68806.1"/>
    <property type="molecule type" value="Genomic_DNA"/>
</dbReference>
<dbReference type="PROSITE" id="PS50057">
    <property type="entry name" value="FERM_3"/>
    <property type="match status" value="1"/>
</dbReference>
<feature type="domain" description="FERM" evidence="1">
    <location>
        <begin position="9"/>
        <end position="311"/>
    </location>
</feature>
<dbReference type="InterPro" id="IPR000299">
    <property type="entry name" value="FERM_domain"/>
</dbReference>
<sequence>MVSRQQPNIRVQVFLPNQSVQTLEVSSHTQVFDMKKQVALRLHLKSVNEYSIFLSSNERVFCLSDKSFYFDCLSHAECYWFRTGRRGSAQKNNAAPMVMMLKKIWVNGQPGLDSVADQVFHYCQEMPNYIRGYHQTPVDKIPNLAALVYRSVFGQGDGQIDKFSETASRILPIGFLESRKETEVQKAIEAELAAINNMTSAEAKAAFLTELSRLTTYGSVFFEVKQRYVKSLPKYCLIAINYFGVHILDQKTRELVKTFEFHMVPNWAFDDTSFTFIISDGGTWRLLVETNVGHNIDDLMMSYVAWIMNYQMRKKHGFVGTPQGESIC</sequence>
<dbReference type="InterPro" id="IPR035963">
    <property type="entry name" value="FERM_2"/>
</dbReference>
<gene>
    <name evidence="2" type="ORF">EGW08_023432</name>
</gene>
<dbReference type="CDD" id="cd14473">
    <property type="entry name" value="FERM_B-lobe"/>
    <property type="match status" value="1"/>
</dbReference>
<dbReference type="SUPFAM" id="SSF50729">
    <property type="entry name" value="PH domain-like"/>
    <property type="match status" value="1"/>
</dbReference>
<protein>
    <recommendedName>
        <fullName evidence="1">FERM domain-containing protein</fullName>
    </recommendedName>
</protein>
<dbReference type="SUPFAM" id="SSF47031">
    <property type="entry name" value="Second domain of FERM"/>
    <property type="match status" value="1"/>
</dbReference>
<reference evidence="2 3" key="1">
    <citation type="submission" date="2019-01" db="EMBL/GenBank/DDBJ databases">
        <title>A draft genome assembly of the solar-powered sea slug Elysia chlorotica.</title>
        <authorList>
            <person name="Cai H."/>
            <person name="Li Q."/>
            <person name="Fang X."/>
            <person name="Li J."/>
            <person name="Curtis N.E."/>
            <person name="Altenburger A."/>
            <person name="Shibata T."/>
            <person name="Feng M."/>
            <person name="Maeda T."/>
            <person name="Schwartz J.A."/>
            <person name="Shigenobu S."/>
            <person name="Lundholm N."/>
            <person name="Nishiyama T."/>
            <person name="Yang H."/>
            <person name="Hasebe M."/>
            <person name="Li S."/>
            <person name="Pierce S.K."/>
            <person name="Wang J."/>
        </authorList>
    </citation>
    <scope>NUCLEOTIDE SEQUENCE [LARGE SCALE GENOMIC DNA]</scope>
    <source>
        <strain evidence="2">EC2010</strain>
        <tissue evidence="2">Whole organism of an adult</tissue>
    </source>
</reference>
<dbReference type="InterPro" id="IPR019749">
    <property type="entry name" value="Band_41_domain"/>
</dbReference>
<proteinExistence type="predicted"/>
<dbReference type="SUPFAM" id="SSF54236">
    <property type="entry name" value="Ubiquitin-like"/>
    <property type="match status" value="1"/>
</dbReference>
<dbReference type="AlphaFoldDB" id="A0A3S1AW09"/>